<evidence type="ECO:0000313" key="2">
    <source>
        <dbReference type="EMBL" id="TWB42517.1"/>
    </source>
</evidence>
<evidence type="ECO:0000313" key="3">
    <source>
        <dbReference type="Proteomes" id="UP000315751"/>
    </source>
</evidence>
<proteinExistence type="predicted"/>
<organism evidence="2 3">
    <name type="scientific">Nitrospirillum amazonense</name>
    <dbReference type="NCBI Taxonomy" id="28077"/>
    <lineage>
        <taxon>Bacteria</taxon>
        <taxon>Pseudomonadati</taxon>
        <taxon>Pseudomonadota</taxon>
        <taxon>Alphaproteobacteria</taxon>
        <taxon>Rhodospirillales</taxon>
        <taxon>Azospirillaceae</taxon>
        <taxon>Nitrospirillum</taxon>
    </lineage>
</organism>
<dbReference type="Gene3D" id="3.90.550.10">
    <property type="entry name" value="Spore Coat Polysaccharide Biosynthesis Protein SpsA, Chain A"/>
    <property type="match status" value="1"/>
</dbReference>
<dbReference type="EMBL" id="VITR01000006">
    <property type="protein sequence ID" value="TWB42517.1"/>
    <property type="molecule type" value="Genomic_DNA"/>
</dbReference>
<protein>
    <submittedName>
        <fullName evidence="2">Glycosyl transferase family 2</fullName>
    </submittedName>
</protein>
<accession>A0A560H849</accession>
<sequence length="260" mass="28879">MLHHKKVAVVLPAYNAERTLRQTFDEIPKDIVDDIILTDDASSDATVRLARELGIHTLRHDRNRGYGGNQKTCYQAALARGADIVIMLHPDYQYTPKLVTAMASMIASTEYDVVLASRILGKGALAGGMPLYKYVANRALTWAENWLVGQKLSEYHTGYRAWSREALVRLPLLRCSDDFVFDNQMLVQAIAQGLKIGEISCPTKYFPEASSINLRRSIVYGLGVLRTALAYRLHRMAVVASPLFAKADDGRLPAGEPRCG</sequence>
<dbReference type="CDD" id="cd04179">
    <property type="entry name" value="DPM_DPG-synthase_like"/>
    <property type="match status" value="1"/>
</dbReference>
<dbReference type="OrthoDB" id="9806525at2"/>
<keyword evidence="3" id="KW-1185">Reference proteome</keyword>
<dbReference type="Pfam" id="PF00535">
    <property type="entry name" value="Glycos_transf_2"/>
    <property type="match status" value="1"/>
</dbReference>
<feature type="domain" description="Glycosyltransferase 2-like" evidence="1">
    <location>
        <begin position="9"/>
        <end position="144"/>
    </location>
</feature>
<keyword evidence="2" id="KW-0808">Transferase</keyword>
<dbReference type="AlphaFoldDB" id="A0A560H849"/>
<gene>
    <name evidence="2" type="ORF">FBZ90_106113</name>
</gene>
<comment type="caution">
    <text evidence="2">The sequence shown here is derived from an EMBL/GenBank/DDBJ whole genome shotgun (WGS) entry which is preliminary data.</text>
</comment>
<evidence type="ECO:0000259" key="1">
    <source>
        <dbReference type="Pfam" id="PF00535"/>
    </source>
</evidence>
<dbReference type="GO" id="GO:0016740">
    <property type="term" value="F:transferase activity"/>
    <property type="evidence" value="ECO:0007669"/>
    <property type="project" value="UniProtKB-KW"/>
</dbReference>
<dbReference type="InterPro" id="IPR029044">
    <property type="entry name" value="Nucleotide-diphossugar_trans"/>
</dbReference>
<dbReference type="RefSeq" id="WP_145732200.1">
    <property type="nucleotide sequence ID" value="NZ_VITR01000006.1"/>
</dbReference>
<dbReference type="PANTHER" id="PTHR48090">
    <property type="entry name" value="UNDECAPRENYL-PHOSPHATE 4-DEOXY-4-FORMAMIDO-L-ARABINOSE TRANSFERASE-RELATED"/>
    <property type="match status" value="1"/>
</dbReference>
<dbReference type="PANTHER" id="PTHR48090:SF7">
    <property type="entry name" value="RFBJ PROTEIN"/>
    <property type="match status" value="1"/>
</dbReference>
<dbReference type="InterPro" id="IPR050256">
    <property type="entry name" value="Glycosyltransferase_2"/>
</dbReference>
<dbReference type="InterPro" id="IPR001173">
    <property type="entry name" value="Glyco_trans_2-like"/>
</dbReference>
<dbReference type="Proteomes" id="UP000315751">
    <property type="component" value="Unassembled WGS sequence"/>
</dbReference>
<name>A0A560H849_9PROT</name>
<reference evidence="2 3" key="1">
    <citation type="submission" date="2019-06" db="EMBL/GenBank/DDBJ databases">
        <title>Genomic Encyclopedia of Type Strains, Phase IV (KMG-V): Genome sequencing to study the core and pangenomes of soil and plant-associated prokaryotes.</title>
        <authorList>
            <person name="Whitman W."/>
        </authorList>
    </citation>
    <scope>NUCLEOTIDE SEQUENCE [LARGE SCALE GENOMIC DNA]</scope>
    <source>
        <strain evidence="2 3">BR 11622</strain>
    </source>
</reference>
<dbReference type="SUPFAM" id="SSF53448">
    <property type="entry name" value="Nucleotide-diphospho-sugar transferases"/>
    <property type="match status" value="1"/>
</dbReference>